<dbReference type="WBParaSite" id="MBELARI_LOCUS7200">
    <property type="protein sequence ID" value="MBELARI_LOCUS7200"/>
    <property type="gene ID" value="MBELARI_LOCUS7200"/>
</dbReference>
<proteinExistence type="predicted"/>
<name>A0AAF3FJD0_9BILA</name>
<organism evidence="2 3">
    <name type="scientific">Mesorhabditis belari</name>
    <dbReference type="NCBI Taxonomy" id="2138241"/>
    <lineage>
        <taxon>Eukaryota</taxon>
        <taxon>Metazoa</taxon>
        <taxon>Ecdysozoa</taxon>
        <taxon>Nematoda</taxon>
        <taxon>Chromadorea</taxon>
        <taxon>Rhabditida</taxon>
        <taxon>Rhabditina</taxon>
        <taxon>Rhabditomorpha</taxon>
        <taxon>Rhabditoidea</taxon>
        <taxon>Rhabditidae</taxon>
        <taxon>Mesorhabditinae</taxon>
        <taxon>Mesorhabditis</taxon>
    </lineage>
</organism>
<dbReference type="InterPro" id="IPR036259">
    <property type="entry name" value="MFS_trans_sf"/>
</dbReference>
<sequence>MATRRKTTGNESSLSKRDDDAPLAPTEPTTWGGIARAWPKTTFCIVSNEFCERFSFYGMRSEDFSSVT</sequence>
<dbReference type="AlphaFoldDB" id="A0AAF3FJD0"/>
<feature type="region of interest" description="Disordered" evidence="1">
    <location>
        <begin position="1"/>
        <end position="31"/>
    </location>
</feature>
<evidence type="ECO:0000313" key="2">
    <source>
        <dbReference type="Proteomes" id="UP000887575"/>
    </source>
</evidence>
<evidence type="ECO:0000256" key="1">
    <source>
        <dbReference type="SAM" id="MobiDB-lite"/>
    </source>
</evidence>
<keyword evidence="2" id="KW-1185">Reference proteome</keyword>
<evidence type="ECO:0000313" key="3">
    <source>
        <dbReference type="WBParaSite" id="MBELARI_LOCUS7200"/>
    </source>
</evidence>
<accession>A0AAF3FJD0</accession>
<dbReference type="Proteomes" id="UP000887575">
    <property type="component" value="Unassembled WGS sequence"/>
</dbReference>
<protein>
    <submittedName>
        <fullName evidence="3">Uncharacterized protein</fullName>
    </submittedName>
</protein>
<reference evidence="3" key="1">
    <citation type="submission" date="2024-02" db="UniProtKB">
        <authorList>
            <consortium name="WormBaseParasite"/>
        </authorList>
    </citation>
    <scope>IDENTIFICATION</scope>
</reference>
<dbReference type="Gene3D" id="1.20.1250.20">
    <property type="entry name" value="MFS general substrate transporter like domains"/>
    <property type="match status" value="1"/>
</dbReference>